<dbReference type="Proteomes" id="UP001390339">
    <property type="component" value="Unassembled WGS sequence"/>
</dbReference>
<keyword evidence="2" id="KW-1185">Reference proteome</keyword>
<accession>A0ABR2IWZ7</accession>
<name>A0ABR2IWZ7_9PEZI</name>
<gene>
    <name evidence="1" type="ORF">PGQ11_007786</name>
</gene>
<organism evidence="1 2">
    <name type="scientific">Apiospora arundinis</name>
    <dbReference type="NCBI Taxonomy" id="335852"/>
    <lineage>
        <taxon>Eukaryota</taxon>
        <taxon>Fungi</taxon>
        <taxon>Dikarya</taxon>
        <taxon>Ascomycota</taxon>
        <taxon>Pezizomycotina</taxon>
        <taxon>Sordariomycetes</taxon>
        <taxon>Xylariomycetidae</taxon>
        <taxon>Amphisphaeriales</taxon>
        <taxon>Apiosporaceae</taxon>
        <taxon>Apiospora</taxon>
    </lineage>
</organism>
<reference evidence="1 2" key="1">
    <citation type="journal article" date="2024" name="IMA Fungus">
        <title>Apiospora arundinis, a panoply of carbohydrate-active enzymes and secondary metabolites.</title>
        <authorList>
            <person name="Sorensen T."/>
            <person name="Petersen C."/>
            <person name="Muurmann A.T."/>
            <person name="Christiansen J.V."/>
            <person name="Brundto M.L."/>
            <person name="Overgaard C.K."/>
            <person name="Boysen A.T."/>
            <person name="Wollenberg R.D."/>
            <person name="Larsen T.O."/>
            <person name="Sorensen J.L."/>
            <person name="Nielsen K.L."/>
            <person name="Sondergaard T.E."/>
        </authorList>
    </citation>
    <scope>NUCLEOTIDE SEQUENCE [LARGE SCALE GENOMIC DNA]</scope>
    <source>
        <strain evidence="1 2">AAU 773</strain>
    </source>
</reference>
<evidence type="ECO:0000313" key="2">
    <source>
        <dbReference type="Proteomes" id="UP001390339"/>
    </source>
</evidence>
<evidence type="ECO:0000313" key="1">
    <source>
        <dbReference type="EMBL" id="KAK8869208.1"/>
    </source>
</evidence>
<comment type="caution">
    <text evidence="1">The sequence shown here is derived from an EMBL/GenBank/DDBJ whole genome shotgun (WGS) entry which is preliminary data.</text>
</comment>
<sequence length="209" mass="21576">MKVTKTCRDYGLASFLHPRLPLQCNITKGIHLVRSALQQNVHDVVVVADVVLGVGGDGDVAGLGVELLGAAVDVAHDLDVLGAGDHVLGAAVVETGLDGARVDLVAAAVDLDAGAADVVGHDNGPVDRVLGPARVVGLAPGVRRTQRALQEGAVPQRARDVVAVDGAHARRGQAGFEGHVERLDQRLPRRVAVLVVVGEALERADALLV</sequence>
<dbReference type="EMBL" id="JAPCWZ010000004">
    <property type="protein sequence ID" value="KAK8869208.1"/>
    <property type="molecule type" value="Genomic_DNA"/>
</dbReference>
<protein>
    <submittedName>
        <fullName evidence="1">Uncharacterized protein</fullName>
    </submittedName>
</protein>
<proteinExistence type="predicted"/>